<accession>A0A4V4HD05</accession>
<organism evidence="2 3">
    <name type="scientific">Dendrothele bispora (strain CBS 962.96)</name>
    <dbReference type="NCBI Taxonomy" id="1314807"/>
    <lineage>
        <taxon>Eukaryota</taxon>
        <taxon>Fungi</taxon>
        <taxon>Dikarya</taxon>
        <taxon>Basidiomycota</taxon>
        <taxon>Agaricomycotina</taxon>
        <taxon>Agaricomycetes</taxon>
        <taxon>Agaricomycetidae</taxon>
        <taxon>Agaricales</taxon>
        <taxon>Agaricales incertae sedis</taxon>
        <taxon>Dendrothele</taxon>
    </lineage>
</organism>
<sequence>MRFKDICRPPGKDKQPHYKAPINLADPEYLEACAQHHEEERNRLRQLANNFKGQNLRSRIQDAPPLLPLSERIQAPAYVPPPSLPNKMCFRCTKIINREEEMGKAVRAVAGRIEKIEEKLEEKEKETEKDLVVNIRKLIDNFKEFREDFRWKTVRMRIQLIPS</sequence>
<dbReference type="EMBL" id="ML179553">
    <property type="protein sequence ID" value="THU85335.1"/>
    <property type="molecule type" value="Genomic_DNA"/>
</dbReference>
<gene>
    <name evidence="2" type="ORF">K435DRAFT_805989</name>
</gene>
<name>A0A4V4HD05_DENBC</name>
<feature type="coiled-coil region" evidence="1">
    <location>
        <begin position="106"/>
        <end position="133"/>
    </location>
</feature>
<evidence type="ECO:0000313" key="3">
    <source>
        <dbReference type="Proteomes" id="UP000297245"/>
    </source>
</evidence>
<dbReference type="AlphaFoldDB" id="A0A4V4HD05"/>
<reference evidence="2 3" key="1">
    <citation type="journal article" date="2019" name="Nat. Ecol. Evol.">
        <title>Megaphylogeny resolves global patterns of mushroom evolution.</title>
        <authorList>
            <person name="Varga T."/>
            <person name="Krizsan K."/>
            <person name="Foldi C."/>
            <person name="Dima B."/>
            <person name="Sanchez-Garcia M."/>
            <person name="Sanchez-Ramirez S."/>
            <person name="Szollosi G.J."/>
            <person name="Szarkandi J.G."/>
            <person name="Papp V."/>
            <person name="Albert L."/>
            <person name="Andreopoulos W."/>
            <person name="Angelini C."/>
            <person name="Antonin V."/>
            <person name="Barry K.W."/>
            <person name="Bougher N.L."/>
            <person name="Buchanan P."/>
            <person name="Buyck B."/>
            <person name="Bense V."/>
            <person name="Catcheside P."/>
            <person name="Chovatia M."/>
            <person name="Cooper J."/>
            <person name="Damon W."/>
            <person name="Desjardin D."/>
            <person name="Finy P."/>
            <person name="Geml J."/>
            <person name="Haridas S."/>
            <person name="Hughes K."/>
            <person name="Justo A."/>
            <person name="Karasinski D."/>
            <person name="Kautmanova I."/>
            <person name="Kiss B."/>
            <person name="Kocsube S."/>
            <person name="Kotiranta H."/>
            <person name="LaButti K.M."/>
            <person name="Lechner B.E."/>
            <person name="Liimatainen K."/>
            <person name="Lipzen A."/>
            <person name="Lukacs Z."/>
            <person name="Mihaltcheva S."/>
            <person name="Morgado L.N."/>
            <person name="Niskanen T."/>
            <person name="Noordeloos M.E."/>
            <person name="Ohm R.A."/>
            <person name="Ortiz-Santana B."/>
            <person name="Ovrebo C."/>
            <person name="Racz N."/>
            <person name="Riley R."/>
            <person name="Savchenko A."/>
            <person name="Shiryaev A."/>
            <person name="Soop K."/>
            <person name="Spirin V."/>
            <person name="Szebenyi C."/>
            <person name="Tomsovsky M."/>
            <person name="Tulloss R.E."/>
            <person name="Uehling J."/>
            <person name="Grigoriev I.V."/>
            <person name="Vagvolgyi C."/>
            <person name="Papp T."/>
            <person name="Martin F.M."/>
            <person name="Miettinen O."/>
            <person name="Hibbett D.S."/>
            <person name="Nagy L.G."/>
        </authorList>
    </citation>
    <scope>NUCLEOTIDE SEQUENCE [LARGE SCALE GENOMIC DNA]</scope>
    <source>
        <strain evidence="2 3">CBS 962.96</strain>
    </source>
</reference>
<keyword evidence="1" id="KW-0175">Coiled coil</keyword>
<evidence type="ECO:0000256" key="1">
    <source>
        <dbReference type="SAM" id="Coils"/>
    </source>
</evidence>
<proteinExistence type="predicted"/>
<evidence type="ECO:0000313" key="2">
    <source>
        <dbReference type="EMBL" id="THU85335.1"/>
    </source>
</evidence>
<dbReference type="Proteomes" id="UP000297245">
    <property type="component" value="Unassembled WGS sequence"/>
</dbReference>
<protein>
    <submittedName>
        <fullName evidence="2">Uncharacterized protein</fullName>
    </submittedName>
</protein>
<keyword evidence="3" id="KW-1185">Reference proteome</keyword>